<evidence type="ECO:0000256" key="2">
    <source>
        <dbReference type="SAM" id="MobiDB-lite"/>
    </source>
</evidence>
<dbReference type="HOGENOM" id="CLU_038592_0_0_1"/>
<dbReference type="KEGG" id="glz:GLAREA_06724"/>
<sequence length="573" mass="63966">MINKETNVSKTTAQLSSTARQSTILPRANRSTSGSPRPAPPKRKLHSKTAPPQTKKPSQKLISRSSSSRSSSQPSQSVLALKTIPPPNKSTAPAYAPEKKPTFTQSQLALALTISKSRPEQLSTSDYCQQLRKRIKTGNNVQEDEHRYVDSTSFWKDQYQHIHQEKEFLEDKLNRLQEANRLLEDSAHQSESSSQHISTVEQLIENAIRSGAEKRKPPYDEGPLPLDLSITESATDNHLLRMSSCVFRINRQRGNLEKITALVGNDLDYLVDTIDHANKLLALLETHLLDCCTPLRLVSSANVNPRILRVFEHFMHQLSLGYQLCFDSLNEICRTMLGRTKKNDIIYRMTRYIQKAIAFLHDISLAQEYKESKAPRRQGSNGHDGIEYIVNKHLAISITSMLAGLEWEAGKPGHSELLEGILYTILQHTGKLVSVAVFNEHVASSKNEGKVTENTQSGEVCTAKFESRYIIQILYTAIGGATKTELISQVLAAGRSNMSKDGKGDLISKARKLLQSTLINNSTGGVSLETLRLPPPPSEDTAIPDDVHHSVERYSSEWLVEMAWALVGWDMVI</sequence>
<feature type="coiled-coil region" evidence="1">
    <location>
        <begin position="159"/>
        <end position="193"/>
    </location>
</feature>
<protein>
    <submittedName>
        <fullName evidence="3">Uncharacterized protein</fullName>
    </submittedName>
</protein>
<feature type="compositionally biased region" description="Low complexity" evidence="2">
    <location>
        <begin position="63"/>
        <end position="77"/>
    </location>
</feature>
<name>S3DNN7_GLAL2</name>
<dbReference type="RefSeq" id="XP_008078863.1">
    <property type="nucleotide sequence ID" value="XM_008080672.1"/>
</dbReference>
<evidence type="ECO:0000313" key="4">
    <source>
        <dbReference type="Proteomes" id="UP000016922"/>
    </source>
</evidence>
<reference evidence="3 4" key="1">
    <citation type="journal article" date="2013" name="BMC Genomics">
        <title>Genomics-driven discovery of the pneumocandin biosynthetic gene cluster in the fungus Glarea lozoyensis.</title>
        <authorList>
            <person name="Chen L."/>
            <person name="Yue Q."/>
            <person name="Zhang X."/>
            <person name="Xiang M."/>
            <person name="Wang C."/>
            <person name="Li S."/>
            <person name="Che Y."/>
            <person name="Ortiz-Lopez F.J."/>
            <person name="Bills G.F."/>
            <person name="Liu X."/>
            <person name="An Z."/>
        </authorList>
    </citation>
    <scope>NUCLEOTIDE SEQUENCE [LARGE SCALE GENOMIC DNA]</scope>
    <source>
        <strain evidence="4">ATCC 20868 / MF5171</strain>
    </source>
</reference>
<gene>
    <name evidence="3" type="ORF">GLAREA_06724</name>
</gene>
<keyword evidence="1" id="KW-0175">Coiled coil</keyword>
<keyword evidence="4" id="KW-1185">Reference proteome</keyword>
<dbReference type="eggNOG" id="ENOG502SPJ4">
    <property type="taxonomic scope" value="Eukaryota"/>
</dbReference>
<accession>S3DNN7</accession>
<feature type="compositionally biased region" description="Polar residues" evidence="2">
    <location>
        <begin position="1"/>
        <end position="35"/>
    </location>
</feature>
<evidence type="ECO:0000256" key="1">
    <source>
        <dbReference type="SAM" id="Coils"/>
    </source>
</evidence>
<dbReference type="OMA" id="QSVPDWF"/>
<dbReference type="OrthoDB" id="202825at2759"/>
<organism evidence="3 4">
    <name type="scientific">Glarea lozoyensis (strain ATCC 20868 / MF5171)</name>
    <dbReference type="NCBI Taxonomy" id="1116229"/>
    <lineage>
        <taxon>Eukaryota</taxon>
        <taxon>Fungi</taxon>
        <taxon>Dikarya</taxon>
        <taxon>Ascomycota</taxon>
        <taxon>Pezizomycotina</taxon>
        <taxon>Leotiomycetes</taxon>
        <taxon>Helotiales</taxon>
        <taxon>Helotiaceae</taxon>
        <taxon>Glarea</taxon>
    </lineage>
</organism>
<feature type="region of interest" description="Disordered" evidence="2">
    <location>
        <begin position="1"/>
        <end position="101"/>
    </location>
</feature>
<feature type="compositionally biased region" description="Polar residues" evidence="2">
    <location>
        <begin position="50"/>
        <end position="62"/>
    </location>
</feature>
<dbReference type="AlphaFoldDB" id="S3DNN7"/>
<dbReference type="GeneID" id="19465777"/>
<proteinExistence type="predicted"/>
<dbReference type="EMBL" id="KE145357">
    <property type="protein sequence ID" value="EPE33711.1"/>
    <property type="molecule type" value="Genomic_DNA"/>
</dbReference>
<dbReference type="Proteomes" id="UP000016922">
    <property type="component" value="Unassembled WGS sequence"/>
</dbReference>
<evidence type="ECO:0000313" key="3">
    <source>
        <dbReference type="EMBL" id="EPE33711.1"/>
    </source>
</evidence>